<evidence type="ECO:0000259" key="3">
    <source>
        <dbReference type="PROSITE" id="PS50106"/>
    </source>
</evidence>
<dbReference type="PROSITE" id="PS50106">
    <property type="entry name" value="PDZ"/>
    <property type="match status" value="1"/>
</dbReference>
<dbReference type="InterPro" id="IPR036034">
    <property type="entry name" value="PDZ_sf"/>
</dbReference>
<proteinExistence type="inferred from homology"/>
<dbReference type="GO" id="GO:0008233">
    <property type="term" value="F:peptidase activity"/>
    <property type="evidence" value="ECO:0007669"/>
    <property type="project" value="UniProtKB-KW"/>
</dbReference>
<dbReference type="Proteomes" id="UP000325684">
    <property type="component" value="Unassembled WGS sequence"/>
</dbReference>
<evidence type="ECO:0000256" key="2">
    <source>
        <dbReference type="ARBA" id="ARBA00022825"/>
    </source>
</evidence>
<dbReference type="AlphaFoldDB" id="A0A5N3P4H3"/>
<keyword evidence="5" id="KW-1185">Reference proteome</keyword>
<feature type="domain" description="PDZ" evidence="3">
    <location>
        <begin position="223"/>
        <end position="304"/>
    </location>
</feature>
<dbReference type="Gene3D" id="2.30.42.10">
    <property type="match status" value="1"/>
</dbReference>
<dbReference type="PANTHER" id="PTHR22939">
    <property type="entry name" value="SERINE PROTEASE FAMILY S1C HTRA-RELATED"/>
    <property type="match status" value="1"/>
</dbReference>
<gene>
    <name evidence="4" type="ORF">FEZ63_22125</name>
</gene>
<name>A0A5N3P4H3_9HYPH</name>
<dbReference type="InterPro" id="IPR009003">
    <property type="entry name" value="Peptidase_S1_PA"/>
</dbReference>
<dbReference type="EMBL" id="VCMV01000064">
    <property type="protein sequence ID" value="KAB0264626.1"/>
    <property type="molecule type" value="Genomic_DNA"/>
</dbReference>
<keyword evidence="2" id="KW-0378">Hydrolase</keyword>
<dbReference type="RefSeq" id="WP_150948869.1">
    <property type="nucleotide sequence ID" value="NZ_VCMV01000064.1"/>
</dbReference>
<accession>A0A5N3P4H3</accession>
<dbReference type="Gene3D" id="2.40.10.120">
    <property type="match status" value="1"/>
</dbReference>
<dbReference type="InterPro" id="IPR001478">
    <property type="entry name" value="PDZ"/>
</dbReference>
<evidence type="ECO:0000256" key="1">
    <source>
        <dbReference type="ARBA" id="ARBA00010541"/>
    </source>
</evidence>
<protein>
    <submittedName>
        <fullName evidence="4">Serine protease</fullName>
    </submittedName>
</protein>
<reference evidence="4 5" key="1">
    <citation type="journal article" date="2019" name="Microorganisms">
        <title>Genome Insights into the Novel Species Microvirga brassicacearum, a Rapeseed Endophyte with Biotechnological Potential.</title>
        <authorList>
            <person name="Jimenez-Gomez A."/>
            <person name="Saati-Santamaria Z."/>
            <person name="Igual J.M."/>
            <person name="Rivas R."/>
            <person name="Mateos P.F."/>
            <person name="Garcia-Fraile P."/>
        </authorList>
    </citation>
    <scope>NUCLEOTIDE SEQUENCE [LARGE SCALE GENOMIC DNA]</scope>
    <source>
        <strain evidence="4 5">CDVBN77</strain>
    </source>
</reference>
<dbReference type="SUPFAM" id="SSF50494">
    <property type="entry name" value="Trypsin-like serine proteases"/>
    <property type="match status" value="1"/>
</dbReference>
<dbReference type="Pfam" id="PF13180">
    <property type="entry name" value="PDZ_2"/>
    <property type="match status" value="1"/>
</dbReference>
<keyword evidence="2" id="KW-0720">Serine protease</keyword>
<comment type="caution">
    <text evidence="4">The sequence shown here is derived from an EMBL/GenBank/DDBJ whole genome shotgun (WGS) entry which is preliminary data.</text>
</comment>
<dbReference type="OrthoDB" id="7296822at2"/>
<sequence length="326" mass="35093">MQSPDEWQIPQKFQPDPRAFAYDLQSALDAVVSLRARIPADAFTAETLGTERAGQGAVIRDDGLLVTIGYLITEAEEVWLTTNEGRLVQGHALAYDYESGFGLVQALAPLRVPVLALGDSRRLASGDPVVVGGAGGRSHSLAAQVVTRQEFAGYWEYLLDDAIFTAPAHPNWGGTALIGPRGDLVGIGSLQLQHQASGGRIVPLNMSVPIDLLKPILDDLLTRGRINRPPRPWLGFYATEDAGDHVMIIGMAGDAPAQRAGLRAGDHVYAVAGKAIVSLADFYRAIWVLGPAGIDVPLTLEREGDMFDVTVTSADRSRFMKSPRFQ</sequence>
<dbReference type="Pfam" id="PF13365">
    <property type="entry name" value="Trypsin_2"/>
    <property type="match status" value="1"/>
</dbReference>
<dbReference type="PANTHER" id="PTHR22939:SF129">
    <property type="entry name" value="SERINE PROTEASE HTRA2, MITOCHONDRIAL"/>
    <property type="match status" value="1"/>
</dbReference>
<evidence type="ECO:0000313" key="5">
    <source>
        <dbReference type="Proteomes" id="UP000325684"/>
    </source>
</evidence>
<organism evidence="4 5">
    <name type="scientific">Microvirga brassicacearum</name>
    <dbReference type="NCBI Taxonomy" id="2580413"/>
    <lineage>
        <taxon>Bacteria</taxon>
        <taxon>Pseudomonadati</taxon>
        <taxon>Pseudomonadota</taxon>
        <taxon>Alphaproteobacteria</taxon>
        <taxon>Hyphomicrobiales</taxon>
        <taxon>Methylobacteriaceae</taxon>
        <taxon>Microvirga</taxon>
    </lineage>
</organism>
<dbReference type="GO" id="GO:0006508">
    <property type="term" value="P:proteolysis"/>
    <property type="evidence" value="ECO:0007669"/>
    <property type="project" value="UniProtKB-KW"/>
</dbReference>
<evidence type="ECO:0000313" key="4">
    <source>
        <dbReference type="EMBL" id="KAB0264626.1"/>
    </source>
</evidence>
<keyword evidence="4" id="KW-0645">Protease</keyword>
<dbReference type="SUPFAM" id="SSF50156">
    <property type="entry name" value="PDZ domain-like"/>
    <property type="match status" value="1"/>
</dbReference>
<dbReference type="SMART" id="SM00228">
    <property type="entry name" value="PDZ"/>
    <property type="match status" value="1"/>
</dbReference>
<comment type="similarity">
    <text evidence="1">Belongs to the peptidase S1C family.</text>
</comment>